<dbReference type="Proteomes" id="UP000186955">
    <property type="component" value="Unassembled WGS sequence"/>
</dbReference>
<accession>A0A1Q5TL68</accession>
<evidence type="ECO:0000256" key="1">
    <source>
        <dbReference type="SAM" id="MobiDB-lite"/>
    </source>
</evidence>
<proteinExistence type="predicted"/>
<feature type="compositionally biased region" description="Basic residues" evidence="1">
    <location>
        <begin position="15"/>
        <end position="24"/>
    </location>
</feature>
<dbReference type="Gene3D" id="2.60.120.700">
    <property type="entry name" value="Peptidase G1"/>
    <property type="match status" value="1"/>
</dbReference>
<dbReference type="PRINTS" id="PR00977">
    <property type="entry name" value="SCYTLDPTASE"/>
</dbReference>
<gene>
    <name evidence="2" type="ORF">PENSUB_7547</name>
</gene>
<dbReference type="EMBL" id="MNBE01000642">
    <property type="protein sequence ID" value="OKP00966.1"/>
    <property type="molecule type" value="Genomic_DNA"/>
</dbReference>
<name>A0A1Q5TL68_9EURO</name>
<comment type="caution">
    <text evidence="2">The sequence shown here is derived from an EMBL/GenBank/DDBJ whole genome shotgun (WGS) entry which is preliminary data.</text>
</comment>
<dbReference type="InterPro" id="IPR038656">
    <property type="entry name" value="Peptidase_G1_sf"/>
</dbReference>
<dbReference type="PANTHER" id="PTHR37536:SF1">
    <property type="entry name" value="ASPERGILLOPEPSIN, PUTAITVE (AFU_ORTHOLOGUE AFUA_7G01200)"/>
    <property type="match status" value="1"/>
</dbReference>
<keyword evidence="3" id="KW-1185">Reference proteome</keyword>
<feature type="region of interest" description="Disordered" evidence="1">
    <location>
        <begin position="1"/>
        <end position="42"/>
    </location>
</feature>
<evidence type="ECO:0000313" key="2">
    <source>
        <dbReference type="EMBL" id="OKP00966.1"/>
    </source>
</evidence>
<reference evidence="2 3" key="1">
    <citation type="submission" date="2016-10" db="EMBL/GenBank/DDBJ databases">
        <title>Genome sequence of the ascomycete fungus Penicillium subrubescens.</title>
        <authorList>
            <person name="De Vries R.P."/>
            <person name="Peng M."/>
            <person name="Dilokpimol A."/>
            <person name="Hilden K."/>
            <person name="Makela M.R."/>
            <person name="Grigoriev I."/>
            <person name="Riley R."/>
            <person name="Granchi Z."/>
        </authorList>
    </citation>
    <scope>NUCLEOTIDE SEQUENCE [LARGE SCALE GENOMIC DNA]</scope>
    <source>
        <strain evidence="2 3">CBS 132785</strain>
    </source>
</reference>
<dbReference type="STRING" id="1316194.A0A1Q5TL68"/>
<evidence type="ECO:0000313" key="3">
    <source>
        <dbReference type="Proteomes" id="UP000186955"/>
    </source>
</evidence>
<sequence>MILATDMKQPDLARRGHSARRAHGSRPLQKDQGGSSTRPGLSSVEHIVQGALSSNWAGAYEWYPNFVLYYDEFAVNPGDVLVASVNVTSPKRGICIVENRTSGQSVTTIISAPKSTATLQGVNAE</sequence>
<dbReference type="GO" id="GO:0070007">
    <property type="term" value="F:glutamic-type endopeptidase activity"/>
    <property type="evidence" value="ECO:0007669"/>
    <property type="project" value="InterPro"/>
</dbReference>
<protein>
    <submittedName>
        <fullName evidence="2">Uncharacterized protein</fullName>
    </submittedName>
</protein>
<dbReference type="AlphaFoldDB" id="A0A1Q5TL68"/>
<dbReference type="InterPro" id="IPR000250">
    <property type="entry name" value="Peptidase_G1"/>
</dbReference>
<dbReference type="Pfam" id="PF01828">
    <property type="entry name" value="Peptidase_A4"/>
    <property type="match status" value="1"/>
</dbReference>
<organism evidence="2 3">
    <name type="scientific">Penicillium subrubescens</name>
    <dbReference type="NCBI Taxonomy" id="1316194"/>
    <lineage>
        <taxon>Eukaryota</taxon>
        <taxon>Fungi</taxon>
        <taxon>Dikarya</taxon>
        <taxon>Ascomycota</taxon>
        <taxon>Pezizomycotina</taxon>
        <taxon>Eurotiomycetes</taxon>
        <taxon>Eurotiomycetidae</taxon>
        <taxon>Eurotiales</taxon>
        <taxon>Aspergillaceae</taxon>
        <taxon>Penicillium</taxon>
    </lineage>
</organism>
<dbReference type="InterPro" id="IPR013320">
    <property type="entry name" value="ConA-like_dom_sf"/>
</dbReference>
<dbReference type="SUPFAM" id="SSF49899">
    <property type="entry name" value="Concanavalin A-like lectins/glucanases"/>
    <property type="match status" value="1"/>
</dbReference>
<dbReference type="PANTHER" id="PTHR37536">
    <property type="entry name" value="PUTATIVE (AFU_ORTHOLOGUE AFUA_3G02970)-RELATED"/>
    <property type="match status" value="1"/>
</dbReference>
<dbReference type="GO" id="GO:0006508">
    <property type="term" value="P:proteolysis"/>
    <property type="evidence" value="ECO:0007669"/>
    <property type="project" value="InterPro"/>
</dbReference>